<gene>
    <name evidence="1" type="ORF">J7I42_17885</name>
</gene>
<dbReference type="RefSeq" id="WP_209140211.1">
    <property type="nucleotide sequence ID" value="NZ_JAGHKO010000004.1"/>
</dbReference>
<sequence>MKRSLLLLVIGLLAGIGAGAQAGKKMVTPLRVIARPDSTGHTIRLRWAVTNTTLWKLTNQYGFVLERYTVLRDKKMLGVPERKVLGLPIRSKPLNDWEALAKKDQYAAVIAQALYGSDFQVGSVSKGMGHLISQSQEMEQRFSFSLFAADMSFEASLLAGWGYVDNDIRPNEKYLYRLSAAAPVALAKKDSAAVFIGAADYEVLPAVQEIQAQFGNRVVMLSWDYDRVATYYTSYFVERSEDNGKTFHRLSDMPVANLNEGEKHRAKRMYLTDTLHSNELTYQYRVRGINPFGETGPPSDIVKGKGVNVLPFVPGIQSAYADDKGLLQMRWEFEENANTLIKGFRLNKADHADGPYKIYIDSIAVTKRALQLKNPVEGSGYFTLTAIAKEGEGRTSFPVLVQPLDSIPPDIPAGLQAVIDSNGVVSLSWNKNSERDLMGYKVYRAMKQDEEPIPLVDSVWQGNQFRDKLSLKLLNKKVYYGVAALDKRWNQSAMSALVEVKKPDIIPPSAAVINRFTVDANKVTLSWINSMDEDIAAHALYRKGAGDSGYVLVKNFLAKSATGYTDTVQTGAGQYHYYLAARSEAGLVTASEPLVVTITSAAAGPLQLTRLYAYPQPENKRVEIVWEDALKQVSNYQVYRAIGTGGMSLWKIIPAAQKGLYDTDVQPNTVYHYAVQAVLLSGAYSEMKKVTVNY</sequence>
<evidence type="ECO:0008006" key="3">
    <source>
        <dbReference type="Google" id="ProtNLM"/>
    </source>
</evidence>
<accession>A0ABS3YW53</accession>
<dbReference type="InterPro" id="IPR036116">
    <property type="entry name" value="FN3_sf"/>
</dbReference>
<dbReference type="EMBL" id="JAGHKO010000004">
    <property type="protein sequence ID" value="MBO9202161.1"/>
    <property type="molecule type" value="Genomic_DNA"/>
</dbReference>
<evidence type="ECO:0000313" key="1">
    <source>
        <dbReference type="EMBL" id="MBO9202161.1"/>
    </source>
</evidence>
<keyword evidence="2" id="KW-1185">Reference proteome</keyword>
<dbReference type="Proteomes" id="UP000677244">
    <property type="component" value="Unassembled WGS sequence"/>
</dbReference>
<dbReference type="SUPFAM" id="SSF49265">
    <property type="entry name" value="Fibronectin type III"/>
    <property type="match status" value="3"/>
</dbReference>
<organism evidence="1 2">
    <name type="scientific">Niastella soli</name>
    <dbReference type="NCBI Taxonomy" id="2821487"/>
    <lineage>
        <taxon>Bacteria</taxon>
        <taxon>Pseudomonadati</taxon>
        <taxon>Bacteroidota</taxon>
        <taxon>Chitinophagia</taxon>
        <taxon>Chitinophagales</taxon>
        <taxon>Chitinophagaceae</taxon>
        <taxon>Niastella</taxon>
    </lineage>
</organism>
<reference evidence="1 2" key="1">
    <citation type="submission" date="2021-03" db="EMBL/GenBank/DDBJ databases">
        <title>Assistant Professor.</title>
        <authorList>
            <person name="Huq M.A."/>
        </authorList>
    </citation>
    <scope>NUCLEOTIDE SEQUENCE [LARGE SCALE GENOMIC DNA]</scope>
    <source>
        <strain evidence="1 2">MAH-29</strain>
    </source>
</reference>
<protein>
    <recommendedName>
        <fullName evidence="3">Fibronectin type-III domain-containing protein</fullName>
    </recommendedName>
</protein>
<dbReference type="InterPro" id="IPR013783">
    <property type="entry name" value="Ig-like_fold"/>
</dbReference>
<evidence type="ECO:0000313" key="2">
    <source>
        <dbReference type="Proteomes" id="UP000677244"/>
    </source>
</evidence>
<proteinExistence type="predicted"/>
<name>A0ABS3YW53_9BACT</name>
<comment type="caution">
    <text evidence="1">The sequence shown here is derived from an EMBL/GenBank/DDBJ whole genome shotgun (WGS) entry which is preliminary data.</text>
</comment>
<dbReference type="Gene3D" id="2.60.40.10">
    <property type="entry name" value="Immunoglobulins"/>
    <property type="match status" value="4"/>
</dbReference>